<sequence length="133" mass="14617">MSVILTKLLSALLFATMVADAAFIYPLGNGGHIAINPTPSYEAINLRLQCTQFSGPAIDVYLAVEETLLPNGLRVLKVIDDGNRLFTLDYAERHCGLTSLRKETGALGDLYYFNVFSGSVRFRFAGEQRDAKP</sequence>
<dbReference type="Proteomes" id="UP000553632">
    <property type="component" value="Unassembled WGS sequence"/>
</dbReference>
<keyword evidence="4" id="KW-1185">Reference proteome</keyword>
<proteinExistence type="predicted"/>
<evidence type="ECO:0000313" key="3">
    <source>
        <dbReference type="EMBL" id="KAF4698888.1"/>
    </source>
</evidence>
<feature type="signal peptide" evidence="1">
    <location>
        <begin position="1"/>
        <end position="21"/>
    </location>
</feature>
<dbReference type="EMBL" id="JABANO010038241">
    <property type="protein sequence ID" value="KAF4698888.1"/>
    <property type="molecule type" value="Genomic_DNA"/>
</dbReference>
<gene>
    <name evidence="2" type="ORF">FOZ62_015958</name>
    <name evidence="3" type="ORF">FOZ63_029157</name>
</gene>
<organism evidence="3 4">
    <name type="scientific">Perkinsus olseni</name>
    <name type="common">Perkinsus atlanticus</name>
    <dbReference type="NCBI Taxonomy" id="32597"/>
    <lineage>
        <taxon>Eukaryota</taxon>
        <taxon>Sar</taxon>
        <taxon>Alveolata</taxon>
        <taxon>Perkinsozoa</taxon>
        <taxon>Perkinsea</taxon>
        <taxon>Perkinsida</taxon>
        <taxon>Perkinsidae</taxon>
        <taxon>Perkinsus</taxon>
    </lineage>
</organism>
<evidence type="ECO:0000313" key="4">
    <source>
        <dbReference type="Proteomes" id="UP000553632"/>
    </source>
</evidence>
<reference evidence="4 5" key="1">
    <citation type="submission" date="2020-04" db="EMBL/GenBank/DDBJ databases">
        <title>Perkinsus olseni comparative genomics.</title>
        <authorList>
            <person name="Bogema D.R."/>
        </authorList>
    </citation>
    <scope>NUCLEOTIDE SEQUENCE [LARGE SCALE GENOMIC DNA]</scope>
    <source>
        <strain evidence="2">ATCC PRA-205</strain>
        <strain evidence="3 4">ATCC PRA-207</strain>
    </source>
</reference>
<dbReference type="AlphaFoldDB" id="A0A7J6PRY2"/>
<name>A0A7J6PRY2_PEROL</name>
<evidence type="ECO:0000256" key="1">
    <source>
        <dbReference type="SAM" id="SignalP"/>
    </source>
</evidence>
<keyword evidence="1" id="KW-0732">Signal</keyword>
<evidence type="ECO:0000313" key="2">
    <source>
        <dbReference type="EMBL" id="KAF4698055.1"/>
    </source>
</evidence>
<accession>A0A7J6PRY2</accession>
<evidence type="ECO:0000313" key="5">
    <source>
        <dbReference type="Proteomes" id="UP000574390"/>
    </source>
</evidence>
<comment type="caution">
    <text evidence="3">The sequence shown here is derived from an EMBL/GenBank/DDBJ whole genome shotgun (WGS) entry which is preliminary data.</text>
</comment>
<protein>
    <submittedName>
        <fullName evidence="3">Uncharacterized protein</fullName>
    </submittedName>
</protein>
<dbReference type="EMBL" id="JABANM010035416">
    <property type="protein sequence ID" value="KAF4698055.1"/>
    <property type="molecule type" value="Genomic_DNA"/>
</dbReference>
<dbReference type="Proteomes" id="UP000574390">
    <property type="component" value="Unassembled WGS sequence"/>
</dbReference>
<feature type="chain" id="PRO_5036205578" evidence="1">
    <location>
        <begin position="22"/>
        <end position="133"/>
    </location>
</feature>